<organism evidence="3 4">
    <name type="scientific">Carya illinoinensis</name>
    <name type="common">Pecan</name>
    <dbReference type="NCBI Taxonomy" id="32201"/>
    <lineage>
        <taxon>Eukaryota</taxon>
        <taxon>Viridiplantae</taxon>
        <taxon>Streptophyta</taxon>
        <taxon>Embryophyta</taxon>
        <taxon>Tracheophyta</taxon>
        <taxon>Spermatophyta</taxon>
        <taxon>Magnoliopsida</taxon>
        <taxon>eudicotyledons</taxon>
        <taxon>Gunneridae</taxon>
        <taxon>Pentapetalae</taxon>
        <taxon>rosids</taxon>
        <taxon>fabids</taxon>
        <taxon>Fagales</taxon>
        <taxon>Juglandaceae</taxon>
        <taxon>Carya</taxon>
    </lineage>
</organism>
<evidence type="ECO:0000259" key="2">
    <source>
        <dbReference type="PROSITE" id="PS50863"/>
    </source>
</evidence>
<comment type="caution">
    <text evidence="3">The sequence shown here is derived from an EMBL/GenBank/DDBJ whole genome shotgun (WGS) entry which is preliminary data.</text>
</comment>
<dbReference type="EMBL" id="CM031826">
    <property type="protein sequence ID" value="KAG6725040.1"/>
    <property type="molecule type" value="Genomic_DNA"/>
</dbReference>
<dbReference type="PROSITE" id="PS50863">
    <property type="entry name" value="B3"/>
    <property type="match status" value="2"/>
</dbReference>
<accession>A0A922FT14</accession>
<dbReference type="SMART" id="SM01019">
    <property type="entry name" value="B3"/>
    <property type="match status" value="2"/>
</dbReference>
<dbReference type="Proteomes" id="UP000811246">
    <property type="component" value="Chromosome 2"/>
</dbReference>
<dbReference type="Pfam" id="PF02362">
    <property type="entry name" value="B3"/>
    <property type="match status" value="2"/>
</dbReference>
<feature type="domain" description="TF-B3" evidence="2">
    <location>
        <begin position="231"/>
        <end position="325"/>
    </location>
</feature>
<dbReference type="AlphaFoldDB" id="A0A922FT14"/>
<reference evidence="3" key="1">
    <citation type="submission" date="2021-01" db="EMBL/GenBank/DDBJ databases">
        <authorList>
            <person name="Lovell J.T."/>
            <person name="Bentley N."/>
            <person name="Bhattarai G."/>
            <person name="Jenkins J.W."/>
            <person name="Sreedasyam A."/>
            <person name="Alarcon Y."/>
            <person name="Bock C."/>
            <person name="Boston L."/>
            <person name="Carlson J."/>
            <person name="Cervantes K."/>
            <person name="Clermont K."/>
            <person name="Krom N."/>
            <person name="Kubenka K."/>
            <person name="Mamidi S."/>
            <person name="Mattison C."/>
            <person name="Monteros M."/>
            <person name="Pisani C."/>
            <person name="Plott C."/>
            <person name="Rajasekar S."/>
            <person name="Rhein H.S."/>
            <person name="Rohla C."/>
            <person name="Song M."/>
            <person name="Hilaire R.S."/>
            <person name="Shu S."/>
            <person name="Wells L."/>
            <person name="Wang X."/>
            <person name="Webber J."/>
            <person name="Heerema R.J."/>
            <person name="Klein P."/>
            <person name="Conner P."/>
            <person name="Grauke L."/>
            <person name="Grimwood J."/>
            <person name="Schmutz J."/>
            <person name="Randall J.J."/>
        </authorList>
    </citation>
    <scope>NUCLEOTIDE SEQUENCE</scope>
    <source>
        <tissue evidence="3">Leaf</tissue>
    </source>
</reference>
<gene>
    <name evidence="3" type="ORF">I3842_02G013200</name>
</gene>
<feature type="domain" description="TF-B3" evidence="2">
    <location>
        <begin position="1"/>
        <end position="78"/>
    </location>
</feature>
<evidence type="ECO:0000256" key="1">
    <source>
        <dbReference type="SAM" id="MobiDB-lite"/>
    </source>
</evidence>
<evidence type="ECO:0000313" key="4">
    <source>
        <dbReference type="Proteomes" id="UP000811246"/>
    </source>
</evidence>
<dbReference type="CDD" id="cd10017">
    <property type="entry name" value="B3_DNA"/>
    <property type="match status" value="2"/>
</dbReference>
<dbReference type="InterPro" id="IPR050655">
    <property type="entry name" value="Plant_B3_domain"/>
</dbReference>
<dbReference type="PANTHER" id="PTHR31920">
    <property type="entry name" value="B3 DOMAIN-CONTAINING"/>
    <property type="match status" value="1"/>
</dbReference>
<dbReference type="InterPro" id="IPR003340">
    <property type="entry name" value="B3_DNA-bd"/>
</dbReference>
<feature type="region of interest" description="Disordered" evidence="1">
    <location>
        <begin position="122"/>
        <end position="141"/>
    </location>
</feature>
<protein>
    <recommendedName>
        <fullName evidence="2">TF-B3 domain-containing protein</fullName>
    </recommendedName>
</protein>
<name>A0A922FT14_CARIL</name>
<dbReference type="GO" id="GO:0003677">
    <property type="term" value="F:DNA binding"/>
    <property type="evidence" value="ECO:0007669"/>
    <property type="project" value="InterPro"/>
</dbReference>
<proteinExistence type="predicted"/>
<feature type="compositionally biased region" description="Basic residues" evidence="1">
    <location>
        <begin position="125"/>
        <end position="141"/>
    </location>
</feature>
<dbReference type="PANTHER" id="PTHR31920:SF108">
    <property type="entry name" value="B3 DOMAIN-CONTAINING TRANSCRIPTION FACTOR VRN1-LIKE"/>
    <property type="match status" value="1"/>
</dbReference>
<evidence type="ECO:0000313" key="3">
    <source>
        <dbReference type="EMBL" id="KAG6725040.1"/>
    </source>
</evidence>
<sequence>MIPRRFIRRYGEGLSNLAFLKLPNGAEWKLELTKCDGKVWLQKGWQEFIEYYSLKLGHLLVFRYEGNSHFYILVFDKSATEIDYPSSSSLGKGENLHGELLVSRMEQTGSDSHAQILDDFPTLPKTRKKSPLPSSRPHKMMRTNLSAKTASTSNLSRLVPHYQSKDAKVKKLKAQANLYPTKQELDGAKLVPTTKRCPKSKTLRMTRMLNVDEKARALQRASGFKTESPCFKVVLQPSYICRGCKMTVLGRFLGIKQSGQMVMLLVGGKSWLVKFRSYPHSSSVAFTRGWSTFVKDNSLQVGDVCAFELIKSDDAMLKVSIFRNLS</sequence>